<comment type="caution">
    <text evidence="2">The sequence shown here is derived from an EMBL/GenBank/DDBJ whole genome shotgun (WGS) entry which is preliminary data.</text>
</comment>
<dbReference type="PROSITE" id="PS51257">
    <property type="entry name" value="PROKAR_LIPOPROTEIN"/>
    <property type="match status" value="1"/>
</dbReference>
<evidence type="ECO:0000313" key="2">
    <source>
        <dbReference type="EMBL" id="RGK55913.1"/>
    </source>
</evidence>
<dbReference type="AlphaFoldDB" id="A0A3E4N1S4"/>
<evidence type="ECO:0000256" key="1">
    <source>
        <dbReference type="SAM" id="SignalP"/>
    </source>
</evidence>
<dbReference type="RefSeq" id="WP_117685258.1">
    <property type="nucleotide sequence ID" value="NZ_JABFIB010000016.1"/>
</dbReference>
<feature type="signal peptide" evidence="1">
    <location>
        <begin position="1"/>
        <end position="21"/>
    </location>
</feature>
<gene>
    <name evidence="2" type="ORF">DXD03_23045</name>
</gene>
<feature type="chain" id="PRO_5017821033" description="Lipoprotein" evidence="1">
    <location>
        <begin position="22"/>
        <end position="181"/>
    </location>
</feature>
<evidence type="ECO:0008006" key="4">
    <source>
        <dbReference type="Google" id="ProtNLM"/>
    </source>
</evidence>
<dbReference type="EMBL" id="QSQU01000064">
    <property type="protein sequence ID" value="RGK55913.1"/>
    <property type="molecule type" value="Genomic_DNA"/>
</dbReference>
<name>A0A3E4N1S4_9BACE</name>
<protein>
    <recommendedName>
        <fullName evidence="4">Lipoprotein</fullName>
    </recommendedName>
</protein>
<proteinExistence type="predicted"/>
<reference evidence="2 3" key="1">
    <citation type="submission" date="2018-08" db="EMBL/GenBank/DDBJ databases">
        <title>A genome reference for cultivated species of the human gut microbiota.</title>
        <authorList>
            <person name="Zou Y."/>
            <person name="Xue W."/>
            <person name="Luo G."/>
        </authorList>
    </citation>
    <scope>NUCLEOTIDE SEQUENCE [LARGE SCALE GENOMIC DNA]</scope>
    <source>
        <strain evidence="2 3">TF10-34</strain>
    </source>
</reference>
<accession>A0A3E4N1S4</accession>
<evidence type="ECO:0000313" key="3">
    <source>
        <dbReference type="Proteomes" id="UP000261210"/>
    </source>
</evidence>
<organism evidence="2 3">
    <name type="scientific">Bacteroides xylanisolvens</name>
    <dbReference type="NCBI Taxonomy" id="371601"/>
    <lineage>
        <taxon>Bacteria</taxon>
        <taxon>Pseudomonadati</taxon>
        <taxon>Bacteroidota</taxon>
        <taxon>Bacteroidia</taxon>
        <taxon>Bacteroidales</taxon>
        <taxon>Bacteroidaceae</taxon>
        <taxon>Bacteroides</taxon>
    </lineage>
</organism>
<keyword evidence="1" id="KW-0732">Signal</keyword>
<sequence>MKISNLGIAVILAASMIVMFACSGTQNKNENYYAKVLTLNPDDRQPMDEGVTLKITELAPDKFRLRVCDKDGDILFVTWVSLQSEKFTFNNKAFKDRFNMLDTYIAPIVYIYTGEAVQFNQKDKSVATTIVTSKRLEDYVARKTVRIEEQDGCGNCIYVENCSVNKPDQGCQLTYLFPLNQ</sequence>
<dbReference type="Proteomes" id="UP000261210">
    <property type="component" value="Unassembled WGS sequence"/>
</dbReference>